<proteinExistence type="predicted"/>
<reference evidence="1" key="1">
    <citation type="submission" date="2020-03" db="EMBL/GenBank/DDBJ databases">
        <authorList>
            <person name="Weist P."/>
        </authorList>
    </citation>
    <scope>NUCLEOTIDE SEQUENCE</scope>
</reference>
<sequence length="109" mass="12318">MSVLALVKDSAHLTVPQPDLRHWREECDVLTLSELPSSPSPLTLSARPAYRQQPLCPQQPPHSLQIQYVFDMAGMLYADVPVVGDKFESKEMSGWQQLWATISPDVRRC</sequence>
<dbReference type="Proteomes" id="UP001153269">
    <property type="component" value="Unassembled WGS sequence"/>
</dbReference>
<dbReference type="AlphaFoldDB" id="A0A9N7TZB4"/>
<protein>
    <submittedName>
        <fullName evidence="1">Uncharacterized protein</fullName>
    </submittedName>
</protein>
<evidence type="ECO:0000313" key="2">
    <source>
        <dbReference type="Proteomes" id="UP001153269"/>
    </source>
</evidence>
<gene>
    <name evidence="1" type="ORF">PLEPLA_LOCUS8293</name>
</gene>
<organism evidence="1 2">
    <name type="scientific">Pleuronectes platessa</name>
    <name type="common">European plaice</name>
    <dbReference type="NCBI Taxonomy" id="8262"/>
    <lineage>
        <taxon>Eukaryota</taxon>
        <taxon>Metazoa</taxon>
        <taxon>Chordata</taxon>
        <taxon>Craniata</taxon>
        <taxon>Vertebrata</taxon>
        <taxon>Euteleostomi</taxon>
        <taxon>Actinopterygii</taxon>
        <taxon>Neopterygii</taxon>
        <taxon>Teleostei</taxon>
        <taxon>Neoteleostei</taxon>
        <taxon>Acanthomorphata</taxon>
        <taxon>Carangaria</taxon>
        <taxon>Pleuronectiformes</taxon>
        <taxon>Pleuronectoidei</taxon>
        <taxon>Pleuronectidae</taxon>
        <taxon>Pleuronectes</taxon>
    </lineage>
</organism>
<accession>A0A9N7TZB4</accession>
<evidence type="ECO:0000313" key="1">
    <source>
        <dbReference type="EMBL" id="CAB1420418.1"/>
    </source>
</evidence>
<dbReference type="EMBL" id="CADEAL010000452">
    <property type="protein sequence ID" value="CAB1420418.1"/>
    <property type="molecule type" value="Genomic_DNA"/>
</dbReference>
<comment type="caution">
    <text evidence="1">The sequence shown here is derived from an EMBL/GenBank/DDBJ whole genome shotgun (WGS) entry which is preliminary data.</text>
</comment>
<name>A0A9N7TZB4_PLEPL</name>
<keyword evidence="2" id="KW-1185">Reference proteome</keyword>